<comment type="subcellular location">
    <subcellularLocation>
        <location evidence="1">Nucleus</location>
    </subcellularLocation>
</comment>
<dbReference type="Proteomes" id="UP001153709">
    <property type="component" value="Chromosome 1"/>
</dbReference>
<dbReference type="GO" id="GO:0003677">
    <property type="term" value="F:DNA binding"/>
    <property type="evidence" value="ECO:0007669"/>
    <property type="project" value="InterPro"/>
</dbReference>
<reference evidence="4" key="1">
    <citation type="submission" date="2022-01" db="EMBL/GenBank/DDBJ databases">
        <authorList>
            <person name="King R."/>
        </authorList>
    </citation>
    <scope>NUCLEOTIDE SEQUENCE</scope>
</reference>
<dbReference type="OrthoDB" id="5803771at2759"/>
<keyword evidence="5" id="KW-1185">Reference proteome</keyword>
<evidence type="ECO:0000313" key="4">
    <source>
        <dbReference type="EMBL" id="CAG9828129.1"/>
    </source>
</evidence>
<accession>A0A9N9SMT5</accession>
<evidence type="ECO:0000256" key="1">
    <source>
        <dbReference type="PROSITE-ProRule" id="PRU00371"/>
    </source>
</evidence>
<dbReference type="Pfam" id="PF02944">
    <property type="entry name" value="BESS"/>
    <property type="match status" value="1"/>
</dbReference>
<dbReference type="AlphaFoldDB" id="A0A9N9SMT5"/>
<sequence length="376" mass="43862">MEMGHQENGQTEEQVESEIEYNEHYETIFNKVKVEIKEEQTEVDVNNLPKSSSSNEIKQEPNYEFIKCETVNSEDVTTEDVTESQNIEKERRNPEDRRHFLHKKREQEITEFLDNDLIDSFESFLRVLDNNIPLKNWTSKIKSDCVYFYVLNINQLGHKCDNICVISSVIVSSNFSVGNPVIVNVEDKLRKKGKYLRDQFSTELSKTKRPTSEDEGEEKHITSIPQNTSSNTPPTATTSQTRKFQPMSKRIVKRQRTNDYTASMLEIDRKKLEILARKTDNKNIEESEDEDLHFFKSILPHVKKIMPERILEFCGRIQQLVQEFAYPSNLLRIQPLLPVQSPFAPRSHASTTHSIPSEQDSQFYISRYGFIENSDQ</sequence>
<gene>
    <name evidence="4" type="ORF">DIABBA_LOCUS2069</name>
</gene>
<proteinExistence type="predicted"/>
<dbReference type="GO" id="GO:0005634">
    <property type="term" value="C:nucleus"/>
    <property type="evidence" value="ECO:0007669"/>
    <property type="project" value="UniProtKB-SubCell"/>
</dbReference>
<dbReference type="InterPro" id="IPR004210">
    <property type="entry name" value="BESS_motif"/>
</dbReference>
<evidence type="ECO:0000259" key="3">
    <source>
        <dbReference type="PROSITE" id="PS51031"/>
    </source>
</evidence>
<feature type="compositionally biased region" description="Low complexity" evidence="2">
    <location>
        <begin position="222"/>
        <end position="241"/>
    </location>
</feature>
<dbReference type="EMBL" id="OU898276">
    <property type="protein sequence ID" value="CAG9828129.1"/>
    <property type="molecule type" value="Genomic_DNA"/>
</dbReference>
<organism evidence="4 5">
    <name type="scientific">Diabrotica balteata</name>
    <name type="common">Banded cucumber beetle</name>
    <dbReference type="NCBI Taxonomy" id="107213"/>
    <lineage>
        <taxon>Eukaryota</taxon>
        <taxon>Metazoa</taxon>
        <taxon>Ecdysozoa</taxon>
        <taxon>Arthropoda</taxon>
        <taxon>Hexapoda</taxon>
        <taxon>Insecta</taxon>
        <taxon>Pterygota</taxon>
        <taxon>Neoptera</taxon>
        <taxon>Endopterygota</taxon>
        <taxon>Coleoptera</taxon>
        <taxon>Polyphaga</taxon>
        <taxon>Cucujiformia</taxon>
        <taxon>Chrysomeloidea</taxon>
        <taxon>Chrysomelidae</taxon>
        <taxon>Galerucinae</taxon>
        <taxon>Diabroticina</taxon>
        <taxon>Diabroticites</taxon>
        <taxon>Diabrotica</taxon>
    </lineage>
</organism>
<keyword evidence="1" id="KW-0539">Nucleus</keyword>
<protein>
    <recommendedName>
        <fullName evidence="3">BESS domain-containing protein</fullName>
    </recommendedName>
</protein>
<dbReference type="PROSITE" id="PS51031">
    <property type="entry name" value="BESS"/>
    <property type="match status" value="1"/>
</dbReference>
<feature type="region of interest" description="Disordered" evidence="2">
    <location>
        <begin position="201"/>
        <end position="247"/>
    </location>
</feature>
<feature type="domain" description="BESS" evidence="3">
    <location>
        <begin position="288"/>
        <end position="327"/>
    </location>
</feature>
<evidence type="ECO:0000313" key="5">
    <source>
        <dbReference type="Proteomes" id="UP001153709"/>
    </source>
</evidence>
<evidence type="ECO:0000256" key="2">
    <source>
        <dbReference type="SAM" id="MobiDB-lite"/>
    </source>
</evidence>
<name>A0A9N9SMT5_DIABA</name>